<evidence type="ECO:0000256" key="1">
    <source>
        <dbReference type="SAM" id="MobiDB-lite"/>
    </source>
</evidence>
<dbReference type="AlphaFoldDB" id="A0A0D2FV70"/>
<sequence length="1275" mass="142358">MAPRGFADQRKRQTYRVLKPSSSTDVYARVGHSFHRPGRNGTVTQLETVVPLTPPRSRYSPSSKTKLLLATADELNVPEELAALRGTIDNRRTNNVSNGRFIPFRRSASPGLKLADIDDATSPEEVEGMIQQITDYFDFWSNGGLEEGPASLFADMRLINRRLDVALELFGGVTSSRILDQTNTEFRDLYERFVNVWSKAAHEALVDKLDRLRAQLQARITRGLTAIHEIEFTSFVLDVAAVSPCSGLQALLGSAYDTVPFLVSEVGAKGLFDCAEALLSAFQDVTYDTEAKELWLLIWRSLKTVFAAFDRGGAPTSPTNTLRDRRFFEIPEVLRELKRLSHTTEAANPRSIEGIVGRYCRYIHKCQVDPGNKYESLQRTQDRPLGEHTKNALKKFIKTGKFETSTLSKIHFAVGRFNKINGGPAKAIRWRSRQDDGEWAWVPIDLDSPVSAQPSPSVNGQVNVQHVRHPSSPLASYSPAFNVNGGLTENPANRIFPYPEGINIKSDFDYVWYPSPETRAHEVVQNEQISRELGRPGILSEGPRPEYLINRPPHHARGPSEFTEGSLGPFSCIRSAIYQLLARKRVLPDSKTPTFSRLPTSRGPLPLESGSAILDRRSKVHKPISSGQVSRLRGGDGRAVDWSTGASGRHHFDAAAFHRKMVASVIWEVRGRYGLEIPIDVAKISKLLPETGYDVREVATRYTAPGRATRDRSTPARHVHADARPCNQNVAADQSRLLPSVDELGVDEHAGASEYRVNNSPRATPEEWEEQYLNEHHEPSDDDQENLPPRPAGPRIPLGEMHPGDYPIAQSDESSLRPESEISDRPVRVHCHPCPTFAGQYHHDCPGWRFCPGYEPVTPPYGPTSPTYPFDDDVDDNQPRNGPDDEQRREQHNGGGSLGNNGPDGSFDVYQDDERSGEQDSRHHGDKGGHDDDRDQNENITPPAETPPAEEPAAKDDQTLQSLFGDDEGRFATAIGRLSTHGFAHIQEGFNSLGQDQNPTADGVVVGNMIPWVESTAAAINKLRDEYLAALKGKQKPSMEIIPEEPSRSKSAVKAHPATYKLCKRAFQDVRFHHGRVLQFFDYTHPRTLLSFRYAFNALIVAVRELLVLLREYHQSIVNPKLDNGDEDDRHPPKSPSNFSVVTPPMSKLGHVLSWVQDVKEAPTGHQPNPLPARKDYENMFVPELCRELEQNRGIKDIKGALGKRNPVKRDYIDKLMALDKDGIVGKGASECYRNITGNWNARVVPKDWNMETALKEYYKKLEGESEATESEATS</sequence>
<gene>
    <name evidence="2" type="ORF">PV04_00576</name>
</gene>
<feature type="compositionally biased region" description="Basic and acidic residues" evidence="1">
    <location>
        <begin position="882"/>
        <end position="892"/>
    </location>
</feature>
<feature type="region of interest" description="Disordered" evidence="1">
    <location>
        <begin position="704"/>
        <end position="734"/>
    </location>
</feature>
<feature type="region of interest" description="Disordered" evidence="1">
    <location>
        <begin position="773"/>
        <end position="824"/>
    </location>
</feature>
<protein>
    <submittedName>
        <fullName evidence="2">Uncharacterized protein</fullName>
    </submittedName>
</protein>
<proteinExistence type="predicted"/>
<dbReference type="STRING" id="5601.A0A0D2FV70"/>
<evidence type="ECO:0000313" key="2">
    <source>
        <dbReference type="EMBL" id="KIW72378.1"/>
    </source>
</evidence>
<feature type="compositionally biased region" description="Basic and acidic residues" evidence="1">
    <location>
        <begin position="814"/>
        <end position="824"/>
    </location>
</feature>
<feature type="compositionally biased region" description="Basic and acidic residues" evidence="1">
    <location>
        <begin position="708"/>
        <end position="723"/>
    </location>
</feature>
<feature type="region of interest" description="Disordered" evidence="1">
    <location>
        <begin position="1120"/>
        <end position="1141"/>
    </location>
</feature>
<accession>A0A0D2FV70</accession>
<dbReference type="Proteomes" id="UP000054266">
    <property type="component" value="Unassembled WGS sequence"/>
</dbReference>
<organism evidence="2 3">
    <name type="scientific">Phialophora macrospora</name>
    <dbReference type="NCBI Taxonomy" id="1851006"/>
    <lineage>
        <taxon>Eukaryota</taxon>
        <taxon>Fungi</taxon>
        <taxon>Dikarya</taxon>
        <taxon>Ascomycota</taxon>
        <taxon>Pezizomycotina</taxon>
        <taxon>Eurotiomycetes</taxon>
        <taxon>Chaetothyriomycetidae</taxon>
        <taxon>Chaetothyriales</taxon>
        <taxon>Herpotrichiellaceae</taxon>
        <taxon>Phialophora</taxon>
    </lineage>
</organism>
<evidence type="ECO:0000313" key="3">
    <source>
        <dbReference type="Proteomes" id="UP000054266"/>
    </source>
</evidence>
<feature type="compositionally biased region" description="Basic and acidic residues" evidence="1">
    <location>
        <begin position="912"/>
        <end position="937"/>
    </location>
</feature>
<reference evidence="2 3" key="1">
    <citation type="submission" date="2015-01" db="EMBL/GenBank/DDBJ databases">
        <title>The Genome Sequence of Capronia semiimmersa CBS27337.</title>
        <authorList>
            <consortium name="The Broad Institute Genomics Platform"/>
            <person name="Cuomo C."/>
            <person name="de Hoog S."/>
            <person name="Gorbushina A."/>
            <person name="Stielow B."/>
            <person name="Teixiera M."/>
            <person name="Abouelleil A."/>
            <person name="Chapman S.B."/>
            <person name="Priest M."/>
            <person name="Young S.K."/>
            <person name="Wortman J."/>
            <person name="Nusbaum C."/>
            <person name="Birren B."/>
        </authorList>
    </citation>
    <scope>NUCLEOTIDE SEQUENCE [LARGE SCALE GENOMIC DNA]</scope>
    <source>
        <strain evidence="2 3">CBS 27337</strain>
    </source>
</reference>
<dbReference type="HOGENOM" id="CLU_253586_0_0_1"/>
<dbReference type="EMBL" id="KN846956">
    <property type="protein sequence ID" value="KIW72378.1"/>
    <property type="molecule type" value="Genomic_DNA"/>
</dbReference>
<keyword evidence="3" id="KW-1185">Reference proteome</keyword>
<name>A0A0D2FV70_9EURO</name>
<feature type="region of interest" description="Disordered" evidence="1">
    <location>
        <begin position="862"/>
        <end position="954"/>
    </location>
</feature>